<evidence type="ECO:0000313" key="3">
    <source>
        <dbReference type="EMBL" id="SDL39799.1"/>
    </source>
</evidence>
<proteinExistence type="predicted"/>
<accession>A0A1G9JQJ1</accession>
<evidence type="ECO:0000256" key="1">
    <source>
        <dbReference type="SAM" id="Coils"/>
    </source>
</evidence>
<dbReference type="Proteomes" id="UP000198662">
    <property type="component" value="Unassembled WGS sequence"/>
</dbReference>
<dbReference type="AlphaFoldDB" id="A0A1G9JQJ1"/>
<reference evidence="4" key="1">
    <citation type="submission" date="2016-10" db="EMBL/GenBank/DDBJ databases">
        <authorList>
            <person name="Varghese N."/>
            <person name="Submissions S."/>
        </authorList>
    </citation>
    <scope>NUCLEOTIDE SEQUENCE [LARGE SCALE GENOMIC DNA]</scope>
    <source>
        <strain evidence="4">CGMCC 4.3147</strain>
    </source>
</reference>
<name>A0A1G9JQJ1_9ACTN</name>
<dbReference type="OrthoDB" id="5179828at2"/>
<dbReference type="EMBL" id="FNGF01000005">
    <property type="protein sequence ID" value="SDL39799.1"/>
    <property type="molecule type" value="Genomic_DNA"/>
</dbReference>
<evidence type="ECO:0000256" key="2">
    <source>
        <dbReference type="SAM" id="MobiDB-lite"/>
    </source>
</evidence>
<evidence type="ECO:0000313" key="4">
    <source>
        <dbReference type="Proteomes" id="UP000198662"/>
    </source>
</evidence>
<feature type="coiled-coil region" evidence="1">
    <location>
        <begin position="52"/>
        <end position="79"/>
    </location>
</feature>
<feature type="region of interest" description="Disordered" evidence="2">
    <location>
        <begin position="85"/>
        <end position="109"/>
    </location>
</feature>
<dbReference type="RefSeq" id="WP_091052600.1">
    <property type="nucleotide sequence ID" value="NZ_FNGF01000005.1"/>
</dbReference>
<keyword evidence="4" id="KW-1185">Reference proteome</keyword>
<dbReference type="STRING" id="380244.SAMN05216298_3809"/>
<organism evidence="3 4">
    <name type="scientific">Glycomyces sambucus</name>
    <dbReference type="NCBI Taxonomy" id="380244"/>
    <lineage>
        <taxon>Bacteria</taxon>
        <taxon>Bacillati</taxon>
        <taxon>Actinomycetota</taxon>
        <taxon>Actinomycetes</taxon>
        <taxon>Glycomycetales</taxon>
        <taxon>Glycomycetaceae</taxon>
        <taxon>Glycomyces</taxon>
    </lineage>
</organism>
<gene>
    <name evidence="3" type="ORF">SAMN05216298_3809</name>
</gene>
<protein>
    <submittedName>
        <fullName evidence="3">Uncharacterized protein</fullName>
    </submittedName>
</protein>
<sequence length="267" mass="27898">MDVAALAGSLKALAADLPFPAFDTADRHFEAAQSELAEAARESNAEVGLHKLGSARERLDAARTRLAEASEAVDDYLAAIGAGAGPAPAQAAPDRGAPAAAPPPVDPRQWWTDRVNELCDRAGDAEPEKVPPTRLFNDLLKAAGEGNADAYCKRLRDAGPETGVKLPGLAWPLVRSLAAEHLGRNPNASDVPVLRDKCVAKVRALVPGAEPLHVAEALASACTLGAGAGDDAARTAAIGPVLVAAMHRLPRQRPQDAHETTERRPRT</sequence>
<keyword evidence="1" id="KW-0175">Coiled coil</keyword>
<feature type="compositionally biased region" description="Low complexity" evidence="2">
    <location>
        <begin position="85"/>
        <end position="99"/>
    </location>
</feature>